<proteinExistence type="predicted"/>
<organism evidence="2 3">
    <name type="scientific">Colletotrichum sublineola</name>
    <name type="common">Sorghum anthracnose fungus</name>
    <dbReference type="NCBI Taxonomy" id="1173701"/>
    <lineage>
        <taxon>Eukaryota</taxon>
        <taxon>Fungi</taxon>
        <taxon>Dikarya</taxon>
        <taxon>Ascomycota</taxon>
        <taxon>Pezizomycotina</taxon>
        <taxon>Sordariomycetes</taxon>
        <taxon>Hypocreomycetidae</taxon>
        <taxon>Glomerellales</taxon>
        <taxon>Glomerellaceae</taxon>
        <taxon>Colletotrichum</taxon>
        <taxon>Colletotrichum graminicola species complex</taxon>
    </lineage>
</organism>
<dbReference type="AlphaFoldDB" id="A0A066X3P1"/>
<gene>
    <name evidence="2" type="ORF">CSUB01_03196</name>
</gene>
<sequence>MHLTAIIFTLASSISAANAICYQGGRSGNHGEWLKEKDHTVDSERLSFACAQMVGRGDVKFSPKETRYTCMQQDLRTKWDFTIKSMVDPGGDGESSLSMEKCMQFLGKEAYGCKYGGSTWNGAWFVA</sequence>
<evidence type="ECO:0008006" key="4">
    <source>
        <dbReference type="Google" id="ProtNLM"/>
    </source>
</evidence>
<feature type="signal peptide" evidence="1">
    <location>
        <begin position="1"/>
        <end position="19"/>
    </location>
</feature>
<dbReference type="OrthoDB" id="4841097at2759"/>
<dbReference type="eggNOG" id="ENOG502SWBW">
    <property type="taxonomic scope" value="Eukaryota"/>
</dbReference>
<feature type="chain" id="PRO_5001634454" description="Secreted protein" evidence="1">
    <location>
        <begin position="20"/>
        <end position="127"/>
    </location>
</feature>
<accession>A0A066X3P1</accession>
<dbReference type="Proteomes" id="UP000027238">
    <property type="component" value="Unassembled WGS sequence"/>
</dbReference>
<dbReference type="OMA" id="GKEAYGC"/>
<dbReference type="EMBL" id="JMSE01001200">
    <property type="protein sequence ID" value="KDN63733.1"/>
    <property type="molecule type" value="Genomic_DNA"/>
</dbReference>
<evidence type="ECO:0000313" key="3">
    <source>
        <dbReference type="Proteomes" id="UP000027238"/>
    </source>
</evidence>
<keyword evidence="1" id="KW-0732">Signal</keyword>
<reference evidence="3" key="1">
    <citation type="journal article" date="2014" name="Genome Announc.">
        <title>Draft genome sequence of Colletotrichum sublineola, a destructive pathogen of cultivated sorghum.</title>
        <authorList>
            <person name="Baroncelli R."/>
            <person name="Sanz-Martin J.M."/>
            <person name="Rech G.E."/>
            <person name="Sukno S.A."/>
            <person name="Thon M.R."/>
        </authorList>
    </citation>
    <scope>NUCLEOTIDE SEQUENCE [LARGE SCALE GENOMIC DNA]</scope>
    <source>
        <strain evidence="3">TX430BB</strain>
    </source>
</reference>
<protein>
    <recommendedName>
        <fullName evidence="4">Secreted protein</fullName>
    </recommendedName>
</protein>
<keyword evidence="3" id="KW-1185">Reference proteome</keyword>
<evidence type="ECO:0000313" key="2">
    <source>
        <dbReference type="EMBL" id="KDN63733.1"/>
    </source>
</evidence>
<dbReference type="HOGENOM" id="CLU_1938009_0_0_1"/>
<name>A0A066X3P1_COLSU</name>
<evidence type="ECO:0000256" key="1">
    <source>
        <dbReference type="SAM" id="SignalP"/>
    </source>
</evidence>
<comment type="caution">
    <text evidence="2">The sequence shown here is derived from an EMBL/GenBank/DDBJ whole genome shotgun (WGS) entry which is preliminary data.</text>
</comment>